<feature type="compositionally biased region" description="Acidic residues" evidence="1">
    <location>
        <begin position="247"/>
        <end position="257"/>
    </location>
</feature>
<evidence type="ECO:0000256" key="1">
    <source>
        <dbReference type="SAM" id="MobiDB-lite"/>
    </source>
</evidence>
<name>A0A9P5XQQ2_9AGAR</name>
<feature type="non-terminal residue" evidence="2">
    <location>
        <position position="1"/>
    </location>
</feature>
<feature type="region of interest" description="Disordered" evidence="1">
    <location>
        <begin position="214"/>
        <end position="257"/>
    </location>
</feature>
<dbReference type="AlphaFoldDB" id="A0A9P5XQQ2"/>
<evidence type="ECO:0008006" key="4">
    <source>
        <dbReference type="Google" id="ProtNLM"/>
    </source>
</evidence>
<sequence length="257" mass="30115">YNKHANGVVERGHYILREAIIKSCNKNKFGRITSWHEQIPPALFADRVTVNRSTVYSPYYLLHGLEPLLPFDLFEATFMVEGFTSGMSTTDLLALRIRQLHKHESDLEHAAEVLKRTRTQSKAQFMKRFAHWLQKTEYKPGDLVLIRNSRLESTVTRFKFDPRYLGPYEVEKRTERGNYFVKELDGALHAQPYASFQLMPYIYRDNPILYELQDEDEPVTKESLDLTRYRDQEQNSDQSDEPKSEAELDSDIEMSDP</sequence>
<accession>A0A9P5XQQ2</accession>
<comment type="caution">
    <text evidence="2">The sequence shown here is derived from an EMBL/GenBank/DDBJ whole genome shotgun (WGS) entry which is preliminary data.</text>
</comment>
<protein>
    <recommendedName>
        <fullName evidence="4">Integrase catalytic domain-containing protein</fullName>
    </recommendedName>
</protein>
<dbReference type="Proteomes" id="UP000807353">
    <property type="component" value="Unassembled WGS sequence"/>
</dbReference>
<dbReference type="Gene3D" id="3.30.420.10">
    <property type="entry name" value="Ribonuclease H-like superfamily/Ribonuclease H"/>
    <property type="match status" value="1"/>
</dbReference>
<organism evidence="2 3">
    <name type="scientific">Collybia nuda</name>
    <dbReference type="NCBI Taxonomy" id="64659"/>
    <lineage>
        <taxon>Eukaryota</taxon>
        <taxon>Fungi</taxon>
        <taxon>Dikarya</taxon>
        <taxon>Basidiomycota</taxon>
        <taxon>Agaricomycotina</taxon>
        <taxon>Agaricomycetes</taxon>
        <taxon>Agaricomycetidae</taxon>
        <taxon>Agaricales</taxon>
        <taxon>Tricholomatineae</taxon>
        <taxon>Clitocybaceae</taxon>
        <taxon>Collybia</taxon>
    </lineage>
</organism>
<dbReference type="GO" id="GO:0003676">
    <property type="term" value="F:nucleic acid binding"/>
    <property type="evidence" value="ECO:0007669"/>
    <property type="project" value="InterPro"/>
</dbReference>
<dbReference type="InterPro" id="IPR036397">
    <property type="entry name" value="RNaseH_sf"/>
</dbReference>
<dbReference type="EMBL" id="MU150988">
    <property type="protein sequence ID" value="KAF9455173.1"/>
    <property type="molecule type" value="Genomic_DNA"/>
</dbReference>
<feature type="compositionally biased region" description="Basic and acidic residues" evidence="1">
    <location>
        <begin position="218"/>
        <end position="233"/>
    </location>
</feature>
<evidence type="ECO:0000313" key="3">
    <source>
        <dbReference type="Proteomes" id="UP000807353"/>
    </source>
</evidence>
<gene>
    <name evidence="2" type="ORF">BDZ94DRAFT_1378460</name>
</gene>
<evidence type="ECO:0000313" key="2">
    <source>
        <dbReference type="EMBL" id="KAF9455173.1"/>
    </source>
</evidence>
<proteinExistence type="predicted"/>
<reference evidence="2" key="1">
    <citation type="submission" date="2020-11" db="EMBL/GenBank/DDBJ databases">
        <authorList>
            <consortium name="DOE Joint Genome Institute"/>
            <person name="Ahrendt S."/>
            <person name="Riley R."/>
            <person name="Andreopoulos W."/>
            <person name="Labutti K."/>
            <person name="Pangilinan J."/>
            <person name="Ruiz-Duenas F.J."/>
            <person name="Barrasa J.M."/>
            <person name="Sanchez-Garcia M."/>
            <person name="Camarero S."/>
            <person name="Miyauchi S."/>
            <person name="Serrano A."/>
            <person name="Linde D."/>
            <person name="Babiker R."/>
            <person name="Drula E."/>
            <person name="Ayuso-Fernandez I."/>
            <person name="Pacheco R."/>
            <person name="Padilla G."/>
            <person name="Ferreira P."/>
            <person name="Barriuso J."/>
            <person name="Kellner H."/>
            <person name="Castanera R."/>
            <person name="Alfaro M."/>
            <person name="Ramirez L."/>
            <person name="Pisabarro A.G."/>
            <person name="Kuo A."/>
            <person name="Tritt A."/>
            <person name="Lipzen A."/>
            <person name="He G."/>
            <person name="Yan M."/>
            <person name="Ng V."/>
            <person name="Cullen D."/>
            <person name="Martin F."/>
            <person name="Rosso M.-N."/>
            <person name="Henrissat B."/>
            <person name="Hibbett D."/>
            <person name="Martinez A.T."/>
            <person name="Grigoriev I.V."/>
        </authorList>
    </citation>
    <scope>NUCLEOTIDE SEQUENCE</scope>
    <source>
        <strain evidence="2">CBS 247.69</strain>
    </source>
</reference>
<keyword evidence="3" id="KW-1185">Reference proteome</keyword>
<dbReference type="OrthoDB" id="446925at2759"/>